<evidence type="ECO:0000259" key="8">
    <source>
        <dbReference type="Pfam" id="PF16198"/>
    </source>
</evidence>
<dbReference type="HAMAP" id="MF_01080">
    <property type="entry name" value="TruB_bact"/>
    <property type="match status" value="1"/>
</dbReference>
<dbReference type="GO" id="GO:0003723">
    <property type="term" value="F:RNA binding"/>
    <property type="evidence" value="ECO:0007669"/>
    <property type="project" value="InterPro"/>
</dbReference>
<dbReference type="GO" id="GO:1990481">
    <property type="term" value="P:mRNA pseudouridine synthesis"/>
    <property type="evidence" value="ECO:0007669"/>
    <property type="project" value="TreeGrafter"/>
</dbReference>
<dbReference type="Pfam" id="PF09142">
    <property type="entry name" value="TruB_C"/>
    <property type="match status" value="1"/>
</dbReference>
<evidence type="ECO:0000259" key="7">
    <source>
        <dbReference type="Pfam" id="PF09142"/>
    </source>
</evidence>
<dbReference type="InterPro" id="IPR015225">
    <property type="entry name" value="tRNA_psdUridine_synth_fam2_C"/>
</dbReference>
<keyword evidence="10" id="KW-1185">Reference proteome</keyword>
<dbReference type="NCBIfam" id="TIGR00431">
    <property type="entry name" value="TruB"/>
    <property type="match status" value="1"/>
</dbReference>
<keyword evidence="4 5" id="KW-0413">Isomerase</keyword>
<dbReference type="InterPro" id="IPR002501">
    <property type="entry name" value="PsdUridine_synth_N"/>
</dbReference>
<organism evidence="9 10">
    <name type="scientific">Agromyces terreus</name>
    <dbReference type="NCBI Taxonomy" id="424795"/>
    <lineage>
        <taxon>Bacteria</taxon>
        <taxon>Bacillati</taxon>
        <taxon>Actinomycetota</taxon>
        <taxon>Actinomycetes</taxon>
        <taxon>Micrococcales</taxon>
        <taxon>Microbacteriaceae</taxon>
        <taxon>Agromyces</taxon>
    </lineage>
</organism>
<dbReference type="GO" id="GO:0031119">
    <property type="term" value="P:tRNA pseudouridine synthesis"/>
    <property type="evidence" value="ECO:0007669"/>
    <property type="project" value="UniProtKB-UniRule"/>
</dbReference>
<dbReference type="InterPro" id="IPR036974">
    <property type="entry name" value="PUA_sf"/>
</dbReference>
<feature type="active site" description="Nucleophile" evidence="5">
    <location>
        <position position="39"/>
    </location>
</feature>
<comment type="function">
    <text evidence="5">Responsible for synthesis of pseudouridine from uracil-55 in the psi GC loop of transfer RNAs.</text>
</comment>
<evidence type="ECO:0000256" key="2">
    <source>
        <dbReference type="ARBA" id="ARBA00005642"/>
    </source>
</evidence>
<sequence>MNSGILLVDKPQGITSHDVVARTRRLAGTRKIGHAGTLDPMATGLLVLGVNSATRLLTYLVGLDKEYVATIRLGATTTTDDAEGERLDAASAALVGAVDEPRITAGIAKLTGEIDQVPSAVSAIKVDGKRAYQRVRDGEQVELKARTVTISAFEVLAMRHVAASGDDPAFVDLDVRVECSSGTYIRALARDLGSDLGVGGHLTALRRTRIGRFPVAEASALEDLDVASALIGAADAAELALPVVRLSEQQAVDLGHGKRIDATGAPATSKGEPIAAVVENGGVRRLVAIVERRGEALKVVVGFPADEAAS</sequence>
<dbReference type="GO" id="GO:0160148">
    <property type="term" value="F:tRNA pseudouridine(55) synthase activity"/>
    <property type="evidence" value="ECO:0007669"/>
    <property type="project" value="UniProtKB-EC"/>
</dbReference>
<evidence type="ECO:0000256" key="5">
    <source>
        <dbReference type="HAMAP-Rule" id="MF_01080"/>
    </source>
</evidence>
<feature type="domain" description="tRNA pseudouridylate synthase B C-terminal" evidence="8">
    <location>
        <begin position="186"/>
        <end position="233"/>
    </location>
</feature>
<gene>
    <name evidence="5" type="primary">truB</name>
    <name evidence="9" type="ORF">BJ978_002157</name>
</gene>
<dbReference type="Proteomes" id="UP001139722">
    <property type="component" value="Unassembled WGS sequence"/>
</dbReference>
<dbReference type="EMBL" id="JAMZDY010000001">
    <property type="protein sequence ID" value="MCP2371481.1"/>
    <property type="molecule type" value="Genomic_DNA"/>
</dbReference>
<dbReference type="EC" id="5.4.99.25" evidence="5"/>
<keyword evidence="3 5" id="KW-0819">tRNA processing</keyword>
<feature type="domain" description="Pseudouridine synthase II N-terminal" evidence="6">
    <location>
        <begin position="24"/>
        <end position="185"/>
    </location>
</feature>
<reference evidence="9" key="1">
    <citation type="submission" date="2022-06" db="EMBL/GenBank/DDBJ databases">
        <title>Sequencing the genomes of 1000 actinobacteria strains.</title>
        <authorList>
            <person name="Klenk H.-P."/>
        </authorList>
    </citation>
    <scope>NUCLEOTIDE SEQUENCE</scope>
    <source>
        <strain evidence="9">DSM 22016</strain>
    </source>
</reference>
<dbReference type="SUPFAM" id="SSF55120">
    <property type="entry name" value="Pseudouridine synthase"/>
    <property type="match status" value="1"/>
</dbReference>
<name>A0A9X2H1K0_9MICO</name>
<dbReference type="Pfam" id="PF01509">
    <property type="entry name" value="TruB_N"/>
    <property type="match status" value="1"/>
</dbReference>
<dbReference type="PANTHER" id="PTHR13767:SF2">
    <property type="entry name" value="PSEUDOURIDYLATE SYNTHASE TRUB1"/>
    <property type="match status" value="1"/>
</dbReference>
<dbReference type="Gene3D" id="3.30.2350.10">
    <property type="entry name" value="Pseudouridine synthase"/>
    <property type="match status" value="1"/>
</dbReference>
<dbReference type="Gene3D" id="2.30.130.10">
    <property type="entry name" value="PUA domain"/>
    <property type="match status" value="1"/>
</dbReference>
<comment type="similarity">
    <text evidence="2 5">Belongs to the pseudouridine synthase TruB family. Type 1 subfamily.</text>
</comment>
<evidence type="ECO:0000313" key="9">
    <source>
        <dbReference type="EMBL" id="MCP2371481.1"/>
    </source>
</evidence>
<evidence type="ECO:0000259" key="6">
    <source>
        <dbReference type="Pfam" id="PF01509"/>
    </source>
</evidence>
<feature type="domain" description="tRNA pseudouridine synthase II TruB subfamily 2 C-terminal" evidence="7">
    <location>
        <begin position="242"/>
        <end position="304"/>
    </location>
</feature>
<accession>A0A9X2H1K0</accession>
<evidence type="ECO:0000256" key="1">
    <source>
        <dbReference type="ARBA" id="ARBA00000385"/>
    </source>
</evidence>
<evidence type="ECO:0000256" key="4">
    <source>
        <dbReference type="ARBA" id="ARBA00023235"/>
    </source>
</evidence>
<protein>
    <recommendedName>
        <fullName evidence="5">tRNA pseudouridine synthase B</fullName>
        <ecNumber evidence="5">5.4.99.25</ecNumber>
    </recommendedName>
    <alternativeName>
        <fullName evidence="5">tRNA pseudouridine(55) synthase</fullName>
        <shortName evidence="5">Psi55 synthase</shortName>
    </alternativeName>
    <alternativeName>
        <fullName evidence="5">tRNA pseudouridylate synthase</fullName>
    </alternativeName>
    <alternativeName>
        <fullName evidence="5">tRNA-uridine isomerase</fullName>
    </alternativeName>
</protein>
<comment type="catalytic activity">
    <reaction evidence="1 5">
        <text>uridine(55) in tRNA = pseudouridine(55) in tRNA</text>
        <dbReference type="Rhea" id="RHEA:42532"/>
        <dbReference type="Rhea" id="RHEA-COMP:10101"/>
        <dbReference type="Rhea" id="RHEA-COMP:10102"/>
        <dbReference type="ChEBI" id="CHEBI:65314"/>
        <dbReference type="ChEBI" id="CHEBI:65315"/>
        <dbReference type="EC" id="5.4.99.25"/>
    </reaction>
</comment>
<proteinExistence type="inferred from homology"/>
<dbReference type="CDD" id="cd02573">
    <property type="entry name" value="PseudoU_synth_EcTruB"/>
    <property type="match status" value="1"/>
</dbReference>
<dbReference type="InterPro" id="IPR014780">
    <property type="entry name" value="tRNA_psdUridine_synth_TruB"/>
</dbReference>
<evidence type="ECO:0000313" key="10">
    <source>
        <dbReference type="Proteomes" id="UP001139722"/>
    </source>
</evidence>
<comment type="caution">
    <text evidence="9">The sequence shown here is derived from an EMBL/GenBank/DDBJ whole genome shotgun (WGS) entry which is preliminary data.</text>
</comment>
<dbReference type="InterPro" id="IPR020103">
    <property type="entry name" value="PsdUridine_synth_cat_dom_sf"/>
</dbReference>
<dbReference type="AlphaFoldDB" id="A0A9X2H1K0"/>
<dbReference type="Pfam" id="PF16198">
    <property type="entry name" value="TruB_C_2"/>
    <property type="match status" value="1"/>
</dbReference>
<dbReference type="InterPro" id="IPR032819">
    <property type="entry name" value="TruB_C"/>
</dbReference>
<dbReference type="PANTHER" id="PTHR13767">
    <property type="entry name" value="TRNA-PSEUDOURIDINE SYNTHASE"/>
    <property type="match status" value="1"/>
</dbReference>
<evidence type="ECO:0000256" key="3">
    <source>
        <dbReference type="ARBA" id="ARBA00022694"/>
    </source>
</evidence>